<protein>
    <submittedName>
        <fullName evidence="1">Uncharacterized protein</fullName>
    </submittedName>
</protein>
<name>A0A399F4X1_9DEIN</name>
<keyword evidence="2" id="KW-1185">Reference proteome</keyword>
<sequence length="127" mass="14606">MCRRSRTLSRISPHRFIAHCDCCGGIVHLAWDNLTLALSPEDFRRLNEFFTLHAEPPKVQEEGVEVVLYQRETPSSASVRLWIGNVGLRLERLSWGELRHLCFLASQTLELPELFPEAPTARPRQLN</sequence>
<dbReference type="OrthoDB" id="26342at2"/>
<dbReference type="EMBL" id="QWLB01000034">
    <property type="protein sequence ID" value="RIH91724.1"/>
    <property type="molecule type" value="Genomic_DNA"/>
</dbReference>
<organism evidence="1 2">
    <name type="scientific">Meiothermus granaticius NBRC 107808</name>
    <dbReference type="NCBI Taxonomy" id="1227551"/>
    <lineage>
        <taxon>Bacteria</taxon>
        <taxon>Thermotogati</taxon>
        <taxon>Deinococcota</taxon>
        <taxon>Deinococci</taxon>
        <taxon>Thermales</taxon>
        <taxon>Thermaceae</taxon>
        <taxon>Meiothermus</taxon>
    </lineage>
</organism>
<reference evidence="1 2" key="1">
    <citation type="submission" date="2018-08" db="EMBL/GenBank/DDBJ databases">
        <title>Meiothermus granaticius genome AF-68 sequencing project.</title>
        <authorList>
            <person name="Da Costa M.S."/>
            <person name="Albuquerque L."/>
            <person name="Raposo P."/>
            <person name="Froufe H.J.C."/>
            <person name="Barroso C.S."/>
            <person name="Egas C."/>
        </authorList>
    </citation>
    <scope>NUCLEOTIDE SEQUENCE [LARGE SCALE GENOMIC DNA]</scope>
    <source>
        <strain evidence="1 2">AF-68</strain>
    </source>
</reference>
<gene>
    <name evidence="1" type="ORF">Mgrana_02390</name>
</gene>
<accession>A0A399F4X1</accession>
<dbReference type="Proteomes" id="UP000266178">
    <property type="component" value="Unassembled WGS sequence"/>
</dbReference>
<proteinExistence type="predicted"/>
<comment type="caution">
    <text evidence="1">The sequence shown here is derived from an EMBL/GenBank/DDBJ whole genome shotgun (WGS) entry which is preliminary data.</text>
</comment>
<dbReference type="AlphaFoldDB" id="A0A399F4X1"/>
<evidence type="ECO:0000313" key="1">
    <source>
        <dbReference type="EMBL" id="RIH91724.1"/>
    </source>
</evidence>
<evidence type="ECO:0000313" key="2">
    <source>
        <dbReference type="Proteomes" id="UP000266178"/>
    </source>
</evidence>
<dbReference type="RefSeq" id="WP_147021227.1">
    <property type="nucleotide sequence ID" value="NZ_BJXM01000032.1"/>
</dbReference>